<accession>A0A443SPU3</accession>
<sequence length="69" mass="7898">GPFCFCQNANNNTFWCLRTINSTHNFLYCEFITGFLTYYDLRNDPFQVSTVCILKTSLLSLLALSFANA</sequence>
<comment type="similarity">
    <text evidence="1">Belongs to the sulfatase family.</text>
</comment>
<evidence type="ECO:0000313" key="2">
    <source>
        <dbReference type="EMBL" id="RWS29546.1"/>
    </source>
</evidence>
<dbReference type="OrthoDB" id="96314at2759"/>
<dbReference type="PANTHER" id="PTHR43108">
    <property type="entry name" value="N-ACETYLGLUCOSAMINE-6-SULFATASE FAMILY MEMBER"/>
    <property type="match status" value="1"/>
</dbReference>
<keyword evidence="3" id="KW-1185">Reference proteome</keyword>
<comment type="caution">
    <text evidence="2">The sequence shown here is derived from an EMBL/GenBank/DDBJ whole genome shotgun (WGS) entry which is preliminary data.</text>
</comment>
<evidence type="ECO:0000313" key="3">
    <source>
        <dbReference type="Proteomes" id="UP000288716"/>
    </source>
</evidence>
<protein>
    <submittedName>
        <fullName evidence="2">Putative extracellular sulfatase Sulf-1-like protein</fullName>
    </submittedName>
</protein>
<dbReference type="GO" id="GO:0008449">
    <property type="term" value="F:N-acetylglucosamine-6-sulfatase activity"/>
    <property type="evidence" value="ECO:0007669"/>
    <property type="project" value="TreeGrafter"/>
</dbReference>
<proteinExistence type="inferred from homology"/>
<dbReference type="PANTHER" id="PTHR43108:SF16">
    <property type="entry name" value="EXTRACELLULAR SULFATASE SULF-1 HOMOLOG"/>
    <property type="match status" value="1"/>
</dbReference>
<evidence type="ECO:0000256" key="1">
    <source>
        <dbReference type="ARBA" id="ARBA00008779"/>
    </source>
</evidence>
<dbReference type="AlphaFoldDB" id="A0A443SPU3"/>
<dbReference type="Proteomes" id="UP000288716">
    <property type="component" value="Unassembled WGS sequence"/>
</dbReference>
<name>A0A443SPU3_9ACAR</name>
<reference evidence="2 3" key="1">
    <citation type="journal article" date="2018" name="Gigascience">
        <title>Genomes of trombidid mites reveal novel predicted allergens and laterally-transferred genes associated with secondary metabolism.</title>
        <authorList>
            <person name="Dong X."/>
            <person name="Chaisiri K."/>
            <person name="Xia D."/>
            <person name="Armstrong S.D."/>
            <person name="Fang Y."/>
            <person name="Donnelly M.J."/>
            <person name="Kadowaki T."/>
            <person name="McGarry J.W."/>
            <person name="Darby A.C."/>
            <person name="Makepeace B.L."/>
        </authorList>
    </citation>
    <scope>NUCLEOTIDE SEQUENCE [LARGE SCALE GENOMIC DNA]</scope>
    <source>
        <strain evidence="2">UoL-UT</strain>
    </source>
</reference>
<gene>
    <name evidence="2" type="ORF">B4U80_01564</name>
</gene>
<dbReference type="STRING" id="299467.A0A443SPU3"/>
<dbReference type="GO" id="GO:0005539">
    <property type="term" value="F:glycosaminoglycan binding"/>
    <property type="evidence" value="ECO:0007669"/>
    <property type="project" value="TreeGrafter"/>
</dbReference>
<dbReference type="VEuPathDB" id="VectorBase:LDEU002494"/>
<feature type="non-terminal residue" evidence="2">
    <location>
        <position position="1"/>
    </location>
</feature>
<dbReference type="EMBL" id="NCKV01000865">
    <property type="protein sequence ID" value="RWS29546.1"/>
    <property type="molecule type" value="Genomic_DNA"/>
</dbReference>
<organism evidence="2 3">
    <name type="scientific">Leptotrombidium deliense</name>
    <dbReference type="NCBI Taxonomy" id="299467"/>
    <lineage>
        <taxon>Eukaryota</taxon>
        <taxon>Metazoa</taxon>
        <taxon>Ecdysozoa</taxon>
        <taxon>Arthropoda</taxon>
        <taxon>Chelicerata</taxon>
        <taxon>Arachnida</taxon>
        <taxon>Acari</taxon>
        <taxon>Acariformes</taxon>
        <taxon>Trombidiformes</taxon>
        <taxon>Prostigmata</taxon>
        <taxon>Anystina</taxon>
        <taxon>Parasitengona</taxon>
        <taxon>Trombiculoidea</taxon>
        <taxon>Trombiculidae</taxon>
        <taxon>Leptotrombidium</taxon>
    </lineage>
</organism>